<proteinExistence type="inferred from homology"/>
<feature type="domain" description="Glycosyl hydrolase family 31 C-terminal" evidence="10">
    <location>
        <begin position="816"/>
        <end position="905"/>
    </location>
</feature>
<dbReference type="GO" id="GO:0030246">
    <property type="term" value="F:carbohydrate binding"/>
    <property type="evidence" value="ECO:0007669"/>
    <property type="project" value="InterPro"/>
</dbReference>
<dbReference type="AlphaFoldDB" id="A0A316YN12"/>
<evidence type="ECO:0000256" key="5">
    <source>
        <dbReference type="ARBA" id="ARBA00023295"/>
    </source>
</evidence>
<dbReference type="Gene3D" id="3.20.20.80">
    <property type="entry name" value="Glycosidases"/>
    <property type="match status" value="2"/>
</dbReference>
<feature type="region of interest" description="Disordered" evidence="7">
    <location>
        <begin position="302"/>
        <end position="323"/>
    </location>
</feature>
<evidence type="ECO:0000256" key="7">
    <source>
        <dbReference type="SAM" id="MobiDB-lite"/>
    </source>
</evidence>
<evidence type="ECO:0000259" key="9">
    <source>
        <dbReference type="Pfam" id="PF01055"/>
    </source>
</evidence>
<evidence type="ECO:0000256" key="6">
    <source>
        <dbReference type="RuleBase" id="RU361185"/>
    </source>
</evidence>
<accession>A0A316YN12</accession>
<dbReference type="InterPro" id="IPR013780">
    <property type="entry name" value="Glyco_hydro_b"/>
</dbReference>
<dbReference type="SUPFAM" id="SSF51445">
    <property type="entry name" value="(Trans)glycosidases"/>
    <property type="match status" value="1"/>
</dbReference>
<dbReference type="SUPFAM" id="SSF74650">
    <property type="entry name" value="Galactose mutarotase-like"/>
    <property type="match status" value="1"/>
</dbReference>
<organism evidence="11 12">
    <name type="scientific">Acaromyces ingoldii</name>
    <dbReference type="NCBI Taxonomy" id="215250"/>
    <lineage>
        <taxon>Eukaryota</taxon>
        <taxon>Fungi</taxon>
        <taxon>Dikarya</taxon>
        <taxon>Basidiomycota</taxon>
        <taxon>Ustilaginomycotina</taxon>
        <taxon>Exobasidiomycetes</taxon>
        <taxon>Exobasidiales</taxon>
        <taxon>Cryptobasidiaceae</taxon>
        <taxon>Acaromyces</taxon>
    </lineage>
</organism>
<dbReference type="InParanoid" id="A0A316YN12"/>
<sequence length="1032" mass="114509">MRFLLGLLLAAGTVLAAPLEARKEGDDVGVKPSFSTKDCPGYKVAGPKSEHKSGFTVPLTLAGQPCNAYGKDIADLTLAVVYEKTHQLHVHIYDTDRKQYQLPDNLIMQRPSSDPANVTDGATAQTSDLEFHHEESPFAFWITRKGSQVALFDTRPANIPTYDQPMNASAHSDTRRNTTAMPNQKMIFENQYLQMSSALPVGANLYGLGERYSEGGIGDAAWRLNPDDMLQPFNTLDAGDPLGSNMYGYHPTYAQISETGAHAVAYQNTAGLDVLLRRGVIQYRAIGGTLDFRFFSGNAPASASSTSDDGGDAEEKRSIAGQEEDLVARVASEGTNSTAAAGTNSMQTAMEQYVQYVGLPVMTPLWSFGFHMLRWGYKNTSDMRYVYDAMKDADIPLETLWSDIDYLQDFRDFTIDPERYHDLPQFVDEINKADQHYIPIIDGAIPAAPQNDTDDYEPGSRGLAQDVFLKNSNGTTYVGQVWPGYTYFVDEHHPKADEWWYKSYANLSSRLAFSGIWQDMNEPSSFCIGSCGRADDLSGGNTAHVAATSVDGWPEGYDNNTYGNSGNITINGTSTYSQSSQQQNQKRTVVDLALSKRADEPAAFNASDFHYSTPDWNYKNATQRYLVDPPYAIHNGIKSSEGPLIDNLNKKTVSMEAQSVAGSFYDLHNIDGTMLMIHTYNALRKIKPKERPFIVGRSTYPGAGQYASHWLGDNYSKWQYMAKQIQGLLQFQLFGIPTIGADTCGFNGNTDEELCNRWMMLSSFAPFFRNHNTEGAISQEPFRWDSVANASRIAINKRLELLPEIYTARARASQRGSPMIKSVWYEFPRLFEKLKATDTQYLLGPRLLVSPVLEPNVTTVKALFPEAGGSWRNIFTYEALDVQPDQNTTIDAPLSTINVHQRPGSAMLSYAKTAYTVKETSQSPYRLVVNLNRDGEASGDAYVDDGTSMWPTDSRELTFTAAKSTLQGSAKGDYSIASKLQQVLVMGVKEKPKTVKIGEKDVDSFDFDQSKNLLNVTGLDTDLNKNWSLIWS</sequence>
<dbReference type="InterPro" id="IPR030458">
    <property type="entry name" value="Glyco_hydro_31_AS"/>
</dbReference>
<evidence type="ECO:0000256" key="4">
    <source>
        <dbReference type="ARBA" id="ARBA00023180"/>
    </source>
</evidence>
<dbReference type="Pfam" id="PF21365">
    <property type="entry name" value="Glyco_hydro_31_3rd"/>
    <property type="match status" value="1"/>
</dbReference>
<name>A0A316YN12_9BASI</name>
<protein>
    <submittedName>
        <fullName evidence="11">Uncharacterized protein</fullName>
    </submittedName>
</protein>
<evidence type="ECO:0000256" key="2">
    <source>
        <dbReference type="ARBA" id="ARBA00022729"/>
    </source>
</evidence>
<comment type="similarity">
    <text evidence="1 6">Belongs to the glycosyl hydrolase 31 family.</text>
</comment>
<dbReference type="EMBL" id="KZ819636">
    <property type="protein sequence ID" value="PWN90757.1"/>
    <property type="molecule type" value="Genomic_DNA"/>
</dbReference>
<keyword evidence="4" id="KW-0325">Glycoprotein</keyword>
<evidence type="ECO:0000313" key="12">
    <source>
        <dbReference type="Proteomes" id="UP000245768"/>
    </source>
</evidence>
<evidence type="ECO:0000259" key="10">
    <source>
        <dbReference type="Pfam" id="PF21365"/>
    </source>
</evidence>
<keyword evidence="5 6" id="KW-0326">Glycosidase</keyword>
<dbReference type="OrthoDB" id="5839090at2759"/>
<evidence type="ECO:0000256" key="1">
    <source>
        <dbReference type="ARBA" id="ARBA00007806"/>
    </source>
</evidence>
<dbReference type="SUPFAM" id="SSF51011">
    <property type="entry name" value="Glycosyl hydrolase domain"/>
    <property type="match status" value="1"/>
</dbReference>
<dbReference type="Proteomes" id="UP000245768">
    <property type="component" value="Unassembled WGS sequence"/>
</dbReference>
<dbReference type="InterPro" id="IPR048395">
    <property type="entry name" value="Glyco_hydro_31_C"/>
</dbReference>
<feature type="domain" description="Glycoside hydrolase family 31 TIM barrel" evidence="9">
    <location>
        <begin position="360"/>
        <end position="808"/>
    </location>
</feature>
<dbReference type="Pfam" id="PF01055">
    <property type="entry name" value="Glyco_hydro_31_2nd"/>
    <property type="match status" value="1"/>
</dbReference>
<dbReference type="RefSeq" id="XP_025377955.1">
    <property type="nucleotide sequence ID" value="XM_025523570.1"/>
</dbReference>
<dbReference type="InterPro" id="IPR030459">
    <property type="entry name" value="Glyco_hydro_31_CS"/>
</dbReference>
<dbReference type="Gene3D" id="2.60.40.1180">
    <property type="entry name" value="Golgi alpha-mannosidase II"/>
    <property type="match status" value="2"/>
</dbReference>
<keyword evidence="3 6" id="KW-0378">Hydrolase</keyword>
<dbReference type="GeneID" id="37045486"/>
<reference evidence="11" key="1">
    <citation type="journal article" date="2018" name="Mol. Biol. Evol.">
        <title>Broad Genomic Sampling Reveals a Smut Pathogenic Ancestry of the Fungal Clade Ustilaginomycotina.</title>
        <authorList>
            <person name="Kijpornyongpan T."/>
            <person name="Mondo S.J."/>
            <person name="Barry K."/>
            <person name="Sandor L."/>
            <person name="Lee J."/>
            <person name="Lipzen A."/>
            <person name="Pangilinan J."/>
            <person name="LaButti K."/>
            <person name="Hainaut M."/>
            <person name="Henrissat B."/>
            <person name="Grigoriev I.V."/>
            <person name="Spatafora J.W."/>
            <person name="Aime M.C."/>
        </authorList>
    </citation>
    <scope>NUCLEOTIDE SEQUENCE [LARGE SCALE GENOMIC DNA]</scope>
    <source>
        <strain evidence="11">MCA 4198</strain>
    </source>
</reference>
<dbReference type="PANTHER" id="PTHR22762">
    <property type="entry name" value="ALPHA-GLUCOSIDASE"/>
    <property type="match status" value="1"/>
</dbReference>
<evidence type="ECO:0000313" key="11">
    <source>
        <dbReference type="EMBL" id="PWN90757.1"/>
    </source>
</evidence>
<dbReference type="PROSITE" id="PS00129">
    <property type="entry name" value="GLYCOSYL_HYDROL_F31_1"/>
    <property type="match status" value="1"/>
</dbReference>
<dbReference type="FunCoup" id="A0A316YN12">
    <property type="interactions" value="35"/>
</dbReference>
<evidence type="ECO:0000256" key="8">
    <source>
        <dbReference type="SAM" id="SignalP"/>
    </source>
</evidence>
<evidence type="ECO:0000256" key="3">
    <source>
        <dbReference type="ARBA" id="ARBA00022801"/>
    </source>
</evidence>
<dbReference type="InterPro" id="IPR017853">
    <property type="entry name" value="GH"/>
</dbReference>
<dbReference type="PANTHER" id="PTHR22762:SF133">
    <property type="entry name" value="P-TYPE DOMAIN-CONTAINING PROTEIN"/>
    <property type="match status" value="1"/>
</dbReference>
<dbReference type="STRING" id="215250.A0A316YN12"/>
<dbReference type="InterPro" id="IPR011013">
    <property type="entry name" value="Gal_mutarotase_sf_dom"/>
</dbReference>
<dbReference type="CDD" id="cd06602">
    <property type="entry name" value="GH31_MGAM_SI_GAA"/>
    <property type="match status" value="1"/>
</dbReference>
<dbReference type="GO" id="GO:0004553">
    <property type="term" value="F:hydrolase activity, hydrolyzing O-glycosyl compounds"/>
    <property type="evidence" value="ECO:0007669"/>
    <property type="project" value="InterPro"/>
</dbReference>
<feature type="chain" id="PRO_5016293727" evidence="8">
    <location>
        <begin position="17"/>
        <end position="1032"/>
    </location>
</feature>
<dbReference type="CDD" id="cd14752">
    <property type="entry name" value="GH31_N"/>
    <property type="match status" value="1"/>
</dbReference>
<dbReference type="InterPro" id="IPR000322">
    <property type="entry name" value="Glyco_hydro_31_TIM"/>
</dbReference>
<dbReference type="PROSITE" id="PS00707">
    <property type="entry name" value="GLYCOSYL_HYDROL_F31_2"/>
    <property type="match status" value="1"/>
</dbReference>
<keyword evidence="2 8" id="KW-0732">Signal</keyword>
<dbReference type="GO" id="GO:0005975">
    <property type="term" value="P:carbohydrate metabolic process"/>
    <property type="evidence" value="ECO:0007669"/>
    <property type="project" value="InterPro"/>
</dbReference>
<gene>
    <name evidence="11" type="ORF">FA10DRAFT_279798</name>
</gene>
<dbReference type="Gene3D" id="2.60.40.1760">
    <property type="entry name" value="glycosyl hydrolase (family 31)"/>
    <property type="match status" value="1"/>
</dbReference>
<feature type="signal peptide" evidence="8">
    <location>
        <begin position="1"/>
        <end position="16"/>
    </location>
</feature>
<keyword evidence="12" id="KW-1185">Reference proteome</keyword>